<evidence type="ECO:0000256" key="2">
    <source>
        <dbReference type="ARBA" id="ARBA00001966"/>
    </source>
</evidence>
<evidence type="ECO:0000259" key="21">
    <source>
        <dbReference type="PROSITE" id="PS50109"/>
    </source>
</evidence>
<dbReference type="Pfam" id="PF07730">
    <property type="entry name" value="HisKA_3"/>
    <property type="match status" value="1"/>
</dbReference>
<dbReference type="PANTHER" id="PTHR24421">
    <property type="entry name" value="NITRATE/NITRITE SENSOR PROTEIN NARX-RELATED"/>
    <property type="match status" value="1"/>
</dbReference>
<evidence type="ECO:0000256" key="20">
    <source>
        <dbReference type="SAM" id="Phobius"/>
    </source>
</evidence>
<accession>A0ABR8NKN7</accession>
<dbReference type="InterPro" id="IPR036890">
    <property type="entry name" value="HATPase_C_sf"/>
</dbReference>
<comment type="subcellular location">
    <subcellularLocation>
        <location evidence="3">Cytoplasm</location>
    </subcellularLocation>
</comment>
<dbReference type="InterPro" id="IPR011712">
    <property type="entry name" value="Sig_transdc_His_kin_sub3_dim/P"/>
</dbReference>
<keyword evidence="7" id="KW-0963">Cytoplasm</keyword>
<comment type="function">
    <text evidence="17">Member of the two-component regulatory system NreB/NreC involved in the control of dissimilatory nitrate/nitrite reduction in response to oxygen. NreB functions as a direct oxygen sensor histidine kinase which is autophosphorylated, in the absence of oxygen, probably at the conserved histidine residue, and transfers its phosphate group probably to a conserved aspartate residue of NreC. NreB/NreC activates the expression of the nitrate (narGHJI) and nitrite (nir) reductase operons, as well as the putative nitrate transporter gene narT.</text>
</comment>
<evidence type="ECO:0000256" key="14">
    <source>
        <dbReference type="ARBA" id="ARBA00023004"/>
    </source>
</evidence>
<feature type="transmembrane region" description="Helical" evidence="20">
    <location>
        <begin position="43"/>
        <end position="65"/>
    </location>
</feature>
<dbReference type="EMBL" id="JACXZS010000003">
    <property type="protein sequence ID" value="MBD3941238.1"/>
    <property type="molecule type" value="Genomic_DNA"/>
</dbReference>
<feature type="transmembrane region" description="Helical" evidence="20">
    <location>
        <begin position="19"/>
        <end position="37"/>
    </location>
</feature>
<evidence type="ECO:0000256" key="19">
    <source>
        <dbReference type="SAM" id="MobiDB-lite"/>
    </source>
</evidence>
<protein>
    <recommendedName>
        <fullName evidence="5">Oxygen sensor histidine kinase NreB</fullName>
        <ecNumber evidence="4">2.7.13.3</ecNumber>
    </recommendedName>
    <alternativeName>
        <fullName evidence="18">Nitrogen regulation protein B</fullName>
    </alternativeName>
</protein>
<dbReference type="PANTHER" id="PTHR24421:SF10">
    <property type="entry name" value="NITRATE_NITRITE SENSOR PROTEIN NARQ"/>
    <property type="match status" value="1"/>
</dbReference>
<comment type="catalytic activity">
    <reaction evidence="1">
        <text>ATP + protein L-histidine = ADP + protein N-phospho-L-histidine.</text>
        <dbReference type="EC" id="2.7.13.3"/>
    </reaction>
</comment>
<keyword evidence="6" id="KW-0004">4Fe-4S</keyword>
<dbReference type="InterPro" id="IPR005467">
    <property type="entry name" value="His_kinase_dom"/>
</dbReference>
<evidence type="ECO:0000256" key="11">
    <source>
        <dbReference type="ARBA" id="ARBA00022741"/>
    </source>
</evidence>
<keyword evidence="8" id="KW-0597">Phosphoprotein</keyword>
<dbReference type="RefSeq" id="WP_191170873.1">
    <property type="nucleotide sequence ID" value="NZ_JACXZS010000003.1"/>
</dbReference>
<keyword evidence="13" id="KW-0067">ATP-binding</keyword>
<evidence type="ECO:0000256" key="17">
    <source>
        <dbReference type="ARBA" id="ARBA00024827"/>
    </source>
</evidence>
<evidence type="ECO:0000256" key="10">
    <source>
        <dbReference type="ARBA" id="ARBA00022723"/>
    </source>
</evidence>
<comment type="caution">
    <text evidence="22">The sequence shown here is derived from an EMBL/GenBank/DDBJ whole genome shotgun (WGS) entry which is preliminary data.</text>
</comment>
<keyword evidence="20" id="KW-1133">Transmembrane helix</keyword>
<dbReference type="GO" id="GO:0016301">
    <property type="term" value="F:kinase activity"/>
    <property type="evidence" value="ECO:0007669"/>
    <property type="project" value="UniProtKB-KW"/>
</dbReference>
<keyword evidence="20" id="KW-0472">Membrane</keyword>
<dbReference type="Pfam" id="PF02518">
    <property type="entry name" value="HATPase_c"/>
    <property type="match status" value="1"/>
</dbReference>
<keyword evidence="12 22" id="KW-0418">Kinase</keyword>
<evidence type="ECO:0000256" key="8">
    <source>
        <dbReference type="ARBA" id="ARBA00022553"/>
    </source>
</evidence>
<feature type="transmembrane region" description="Helical" evidence="20">
    <location>
        <begin position="139"/>
        <end position="157"/>
    </location>
</feature>
<dbReference type="InterPro" id="IPR050482">
    <property type="entry name" value="Sensor_HK_TwoCompSys"/>
</dbReference>
<evidence type="ECO:0000256" key="7">
    <source>
        <dbReference type="ARBA" id="ARBA00022490"/>
    </source>
</evidence>
<evidence type="ECO:0000256" key="9">
    <source>
        <dbReference type="ARBA" id="ARBA00022679"/>
    </source>
</evidence>
<dbReference type="Gene3D" id="1.20.5.1930">
    <property type="match status" value="1"/>
</dbReference>
<evidence type="ECO:0000256" key="13">
    <source>
        <dbReference type="ARBA" id="ARBA00022840"/>
    </source>
</evidence>
<keyword evidence="16" id="KW-0411">Iron-sulfur</keyword>
<keyword evidence="11" id="KW-0547">Nucleotide-binding</keyword>
<feature type="domain" description="Histidine kinase" evidence="21">
    <location>
        <begin position="301"/>
        <end position="400"/>
    </location>
</feature>
<keyword evidence="10" id="KW-0479">Metal-binding</keyword>
<evidence type="ECO:0000256" key="5">
    <source>
        <dbReference type="ARBA" id="ARBA00017322"/>
    </source>
</evidence>
<proteinExistence type="predicted"/>
<dbReference type="PRINTS" id="PR00344">
    <property type="entry name" value="BCTRLSENSOR"/>
</dbReference>
<evidence type="ECO:0000256" key="6">
    <source>
        <dbReference type="ARBA" id="ARBA00022485"/>
    </source>
</evidence>
<dbReference type="PIRSF" id="PIRSF037434">
    <property type="entry name" value="STHK_ChrS"/>
    <property type="match status" value="1"/>
</dbReference>
<keyword evidence="20" id="KW-0812">Transmembrane</keyword>
<evidence type="ECO:0000256" key="12">
    <source>
        <dbReference type="ARBA" id="ARBA00022777"/>
    </source>
</evidence>
<dbReference type="Gene3D" id="3.30.565.10">
    <property type="entry name" value="Histidine kinase-like ATPase, C-terminal domain"/>
    <property type="match status" value="1"/>
</dbReference>
<evidence type="ECO:0000256" key="3">
    <source>
        <dbReference type="ARBA" id="ARBA00004496"/>
    </source>
</evidence>
<evidence type="ECO:0000313" key="22">
    <source>
        <dbReference type="EMBL" id="MBD3941238.1"/>
    </source>
</evidence>
<keyword evidence="23" id="KW-1185">Reference proteome</keyword>
<keyword evidence="15" id="KW-0902">Two-component regulatory system</keyword>
<dbReference type="EC" id="2.7.13.3" evidence="4"/>
<evidence type="ECO:0000256" key="15">
    <source>
        <dbReference type="ARBA" id="ARBA00023012"/>
    </source>
</evidence>
<comment type="cofactor">
    <cofactor evidence="2">
        <name>[4Fe-4S] cluster</name>
        <dbReference type="ChEBI" id="CHEBI:49883"/>
    </cofactor>
</comment>
<keyword evidence="14" id="KW-0408">Iron</keyword>
<dbReference type="PROSITE" id="PS50109">
    <property type="entry name" value="HIS_KIN"/>
    <property type="match status" value="1"/>
</dbReference>
<feature type="region of interest" description="Disordered" evidence="19">
    <location>
        <begin position="379"/>
        <end position="415"/>
    </location>
</feature>
<feature type="transmembrane region" description="Helical" evidence="20">
    <location>
        <begin position="77"/>
        <end position="102"/>
    </location>
</feature>
<keyword evidence="9" id="KW-0808">Transferase</keyword>
<gene>
    <name evidence="22" type="ORF">IF188_05935</name>
</gene>
<feature type="compositionally biased region" description="Low complexity" evidence="19">
    <location>
        <begin position="397"/>
        <end position="409"/>
    </location>
</feature>
<reference evidence="22 23" key="1">
    <citation type="submission" date="2020-09" db="EMBL/GenBank/DDBJ databases">
        <title>Isolation and identification of active actinomycetes.</title>
        <authorList>
            <person name="Li X."/>
        </authorList>
    </citation>
    <scope>NUCLEOTIDE SEQUENCE [LARGE SCALE GENOMIC DNA]</scope>
    <source>
        <strain evidence="22 23">NEAU-LLC</strain>
    </source>
</reference>
<name>A0ABR8NKN7_9MICO</name>
<evidence type="ECO:0000313" key="23">
    <source>
        <dbReference type="Proteomes" id="UP000598426"/>
    </source>
</evidence>
<dbReference type="InterPro" id="IPR017205">
    <property type="entry name" value="Sig_transdc_His_kinase_ChrS"/>
</dbReference>
<dbReference type="SUPFAM" id="SSF55874">
    <property type="entry name" value="ATPase domain of HSP90 chaperone/DNA topoisomerase II/histidine kinase"/>
    <property type="match status" value="1"/>
</dbReference>
<evidence type="ECO:0000256" key="18">
    <source>
        <dbReference type="ARBA" id="ARBA00030800"/>
    </source>
</evidence>
<evidence type="ECO:0000256" key="1">
    <source>
        <dbReference type="ARBA" id="ARBA00000085"/>
    </source>
</evidence>
<dbReference type="InterPro" id="IPR003594">
    <property type="entry name" value="HATPase_dom"/>
</dbReference>
<feature type="transmembrane region" description="Helical" evidence="20">
    <location>
        <begin position="108"/>
        <end position="127"/>
    </location>
</feature>
<organism evidence="22 23">
    <name type="scientific">Microbacterium helvum</name>
    <dbReference type="NCBI Taxonomy" id="2773713"/>
    <lineage>
        <taxon>Bacteria</taxon>
        <taxon>Bacillati</taxon>
        <taxon>Actinomycetota</taxon>
        <taxon>Actinomycetes</taxon>
        <taxon>Micrococcales</taxon>
        <taxon>Microbacteriaceae</taxon>
        <taxon>Microbacterium</taxon>
    </lineage>
</organism>
<sequence length="415" mass="43325">MTDDQGVRGILAPVRFDRVLNVVLLVLLAASAIRYLLRHELDAQAVGVLAGAVVLGVAASLRGIVPRRGVWPTVWTIVVVLLWAVLTVIAPSFAWCAVPIAFGVLRIVPFWPAVTVVALMTVVVIVAQLRLADGFDPTMMFGPIGIALATVVSYRALDRESAARQSLLDELSTAQAALAAEQHRAGALAERARLSREIHDSIGQQLSSINLLLQAAERSWDARPDAARAQVETAAATARAGLDEVRRVVRGLAPGELDGTAGSLAVALGKVADEASIPGLEVTFRTHGDAGDVPLPVAAALIRTARGALANVAEHAHATHAVVSLTVQPDELRLDVRDDGVGMDLRPAATAARVRTRRAAGRGRGIEGIAERAAELGGRATVESAPGEGTTVSVSLPRAAGDAPPAARPVEQEGE</sequence>
<evidence type="ECO:0000256" key="4">
    <source>
        <dbReference type="ARBA" id="ARBA00012438"/>
    </source>
</evidence>
<dbReference type="CDD" id="cd16917">
    <property type="entry name" value="HATPase_UhpB-NarQ-NarX-like"/>
    <property type="match status" value="1"/>
</dbReference>
<dbReference type="Proteomes" id="UP000598426">
    <property type="component" value="Unassembled WGS sequence"/>
</dbReference>
<dbReference type="InterPro" id="IPR004358">
    <property type="entry name" value="Sig_transdc_His_kin-like_C"/>
</dbReference>
<evidence type="ECO:0000256" key="16">
    <source>
        <dbReference type="ARBA" id="ARBA00023014"/>
    </source>
</evidence>